<dbReference type="Proteomes" id="UP000728032">
    <property type="component" value="Unassembled WGS sequence"/>
</dbReference>
<keyword evidence="3" id="KW-1185">Reference proteome</keyword>
<proteinExistence type="predicted"/>
<sequence>MLMPSLNSCVNPWIVLFFNKNLVKTLTETFRRCRCANRCHKTEYINQIEEYTSNCEDTRYSSQTDIEFINNSNIFVNKKRSVDLIHHKHLPNGNSQSNHLLVPHNILVTNHLRKQSPKSAKNGNLSVDCRRTRRKSSSELNSIPNNKAIEMQTICIQNDL</sequence>
<organism evidence="2">
    <name type="scientific">Oppiella nova</name>
    <dbReference type="NCBI Taxonomy" id="334625"/>
    <lineage>
        <taxon>Eukaryota</taxon>
        <taxon>Metazoa</taxon>
        <taxon>Ecdysozoa</taxon>
        <taxon>Arthropoda</taxon>
        <taxon>Chelicerata</taxon>
        <taxon>Arachnida</taxon>
        <taxon>Acari</taxon>
        <taxon>Acariformes</taxon>
        <taxon>Sarcoptiformes</taxon>
        <taxon>Oribatida</taxon>
        <taxon>Brachypylina</taxon>
        <taxon>Oppioidea</taxon>
        <taxon>Oppiidae</taxon>
        <taxon>Oppiella</taxon>
    </lineage>
</organism>
<reference evidence="2" key="1">
    <citation type="submission" date="2020-11" db="EMBL/GenBank/DDBJ databases">
        <authorList>
            <person name="Tran Van P."/>
        </authorList>
    </citation>
    <scope>NUCLEOTIDE SEQUENCE</scope>
</reference>
<evidence type="ECO:0000313" key="2">
    <source>
        <dbReference type="EMBL" id="CAD7656912.1"/>
    </source>
</evidence>
<accession>A0A7R9MC03</accession>
<evidence type="ECO:0000313" key="3">
    <source>
        <dbReference type="Proteomes" id="UP000728032"/>
    </source>
</evidence>
<gene>
    <name evidence="2" type="ORF">ONB1V03_LOCUS13548</name>
</gene>
<dbReference type="SUPFAM" id="SSF81321">
    <property type="entry name" value="Family A G protein-coupled receptor-like"/>
    <property type="match status" value="1"/>
</dbReference>
<dbReference type="AlphaFoldDB" id="A0A7R9MC03"/>
<dbReference type="Gene3D" id="1.20.1070.10">
    <property type="entry name" value="Rhodopsin 7-helix transmembrane proteins"/>
    <property type="match status" value="1"/>
</dbReference>
<dbReference type="EMBL" id="OC926812">
    <property type="protein sequence ID" value="CAD7656912.1"/>
    <property type="molecule type" value="Genomic_DNA"/>
</dbReference>
<evidence type="ECO:0000256" key="1">
    <source>
        <dbReference type="SAM" id="MobiDB-lite"/>
    </source>
</evidence>
<dbReference type="EMBL" id="CAJPVJ010011987">
    <property type="protein sequence ID" value="CAG2174099.1"/>
    <property type="molecule type" value="Genomic_DNA"/>
</dbReference>
<feature type="region of interest" description="Disordered" evidence="1">
    <location>
        <begin position="114"/>
        <end position="142"/>
    </location>
</feature>
<name>A0A7R9MC03_9ACAR</name>
<protein>
    <submittedName>
        <fullName evidence="2">Uncharacterized protein</fullName>
    </submittedName>
</protein>
<dbReference type="OrthoDB" id="6516508at2759"/>